<evidence type="ECO:0000313" key="3">
    <source>
        <dbReference type="Proteomes" id="UP000614350"/>
    </source>
</evidence>
<accession>A0A834N5K0</accession>
<gene>
    <name evidence="2" type="ORF">HZH66_007437</name>
</gene>
<comment type="caution">
    <text evidence="2">The sequence shown here is derived from an EMBL/GenBank/DDBJ whole genome shotgun (WGS) entry which is preliminary data.</text>
</comment>
<dbReference type="EMBL" id="JACSEA010000007">
    <property type="protein sequence ID" value="KAF7396575.1"/>
    <property type="molecule type" value="Genomic_DNA"/>
</dbReference>
<evidence type="ECO:0000313" key="2">
    <source>
        <dbReference type="EMBL" id="KAF7396575.1"/>
    </source>
</evidence>
<feature type="compositionally biased region" description="Gly residues" evidence="1">
    <location>
        <begin position="8"/>
        <end position="34"/>
    </location>
</feature>
<keyword evidence="3" id="KW-1185">Reference proteome</keyword>
<name>A0A834N5K0_VESVU</name>
<feature type="region of interest" description="Disordered" evidence="1">
    <location>
        <begin position="1"/>
        <end position="39"/>
    </location>
</feature>
<proteinExistence type="predicted"/>
<evidence type="ECO:0000256" key="1">
    <source>
        <dbReference type="SAM" id="MobiDB-lite"/>
    </source>
</evidence>
<feature type="compositionally biased region" description="Basic and acidic residues" evidence="1">
    <location>
        <begin position="78"/>
        <end position="88"/>
    </location>
</feature>
<reference evidence="2" key="1">
    <citation type="journal article" date="2020" name="G3 (Bethesda)">
        <title>High-Quality Assemblies for Three Invasive Social Wasps from the &lt;i&gt;Vespula&lt;/i&gt; Genus.</title>
        <authorList>
            <person name="Harrop T.W.R."/>
            <person name="Guhlin J."/>
            <person name="McLaughlin G.M."/>
            <person name="Permina E."/>
            <person name="Stockwell P."/>
            <person name="Gilligan J."/>
            <person name="Le Lec M.F."/>
            <person name="Gruber M.A.M."/>
            <person name="Quinn O."/>
            <person name="Lovegrove M."/>
            <person name="Duncan E.J."/>
            <person name="Remnant E.J."/>
            <person name="Van Eeckhoven J."/>
            <person name="Graham B."/>
            <person name="Knapp R.A."/>
            <person name="Langford K.W."/>
            <person name="Kronenberg Z."/>
            <person name="Press M.O."/>
            <person name="Eacker S.M."/>
            <person name="Wilson-Rankin E.E."/>
            <person name="Purcell J."/>
            <person name="Lester P.J."/>
            <person name="Dearden P.K."/>
        </authorList>
    </citation>
    <scope>NUCLEOTIDE SEQUENCE</scope>
    <source>
        <strain evidence="2">Marl-1</strain>
    </source>
</reference>
<dbReference type="Proteomes" id="UP000614350">
    <property type="component" value="Unassembled WGS sequence"/>
</dbReference>
<sequence>MAAREGGGRAVGGGGGSGGGGGGGDGSGGGGGGEKVGKILNGKSSRWLRVKKEGGCYGFRRCLRDGHVQDSSSLVDESSGRWEKKEEEEKPVKGLKSVSGREITFLPTYTFIS</sequence>
<protein>
    <submittedName>
        <fullName evidence="2">Uncharacterized protein</fullName>
    </submittedName>
</protein>
<feature type="region of interest" description="Disordered" evidence="1">
    <location>
        <begin position="69"/>
        <end position="88"/>
    </location>
</feature>
<organism evidence="2 3">
    <name type="scientific">Vespula vulgaris</name>
    <name type="common">Yellow jacket</name>
    <name type="synonym">Wasp</name>
    <dbReference type="NCBI Taxonomy" id="7454"/>
    <lineage>
        <taxon>Eukaryota</taxon>
        <taxon>Metazoa</taxon>
        <taxon>Ecdysozoa</taxon>
        <taxon>Arthropoda</taxon>
        <taxon>Hexapoda</taxon>
        <taxon>Insecta</taxon>
        <taxon>Pterygota</taxon>
        <taxon>Neoptera</taxon>
        <taxon>Endopterygota</taxon>
        <taxon>Hymenoptera</taxon>
        <taxon>Apocrita</taxon>
        <taxon>Aculeata</taxon>
        <taxon>Vespoidea</taxon>
        <taxon>Vespidae</taxon>
        <taxon>Vespinae</taxon>
        <taxon>Vespula</taxon>
    </lineage>
</organism>
<dbReference type="AlphaFoldDB" id="A0A834N5K0"/>